<name>A0A5Q2N2R3_9FIRM</name>
<keyword evidence="2" id="KW-1185">Reference proteome</keyword>
<dbReference type="EMBL" id="CP045875">
    <property type="protein sequence ID" value="QGG49288.1"/>
    <property type="molecule type" value="Genomic_DNA"/>
</dbReference>
<accession>A0A5Q2N2R3</accession>
<sequence>MSIILFYCSGEKASQEKCMYDLPILVHFFFSYGDCHAGI</sequence>
<dbReference type="Proteomes" id="UP000366051">
    <property type="component" value="Chromosome"/>
</dbReference>
<proteinExistence type="predicted"/>
<dbReference type="AlphaFoldDB" id="A0A5Q2N2R3"/>
<gene>
    <name evidence="1" type="ORF">FTV88_3222</name>
</gene>
<protein>
    <submittedName>
        <fullName evidence="1">Uncharacterized protein</fullName>
    </submittedName>
</protein>
<evidence type="ECO:0000313" key="1">
    <source>
        <dbReference type="EMBL" id="QGG49288.1"/>
    </source>
</evidence>
<dbReference type="KEGG" id="hcv:FTV88_3222"/>
<organism evidence="1 2">
    <name type="scientific">Heliorestis convoluta</name>
    <dbReference type="NCBI Taxonomy" id="356322"/>
    <lineage>
        <taxon>Bacteria</taxon>
        <taxon>Bacillati</taxon>
        <taxon>Bacillota</taxon>
        <taxon>Clostridia</taxon>
        <taxon>Eubacteriales</taxon>
        <taxon>Heliobacteriaceae</taxon>
        <taxon>Heliorestis</taxon>
    </lineage>
</organism>
<reference evidence="2" key="1">
    <citation type="submission" date="2019-11" db="EMBL/GenBank/DDBJ databases">
        <title>Genome sequence of Heliorestis convoluta strain HH, an alkaliphilic and minimalistic phototrophic bacterium from a soda lake in Egypt.</title>
        <authorList>
            <person name="Dewey E.D."/>
            <person name="Stokes L.M."/>
            <person name="Burchell B.M."/>
            <person name="Shaffer K.N."/>
            <person name="Huntington A.M."/>
            <person name="Baker J.M."/>
            <person name="Nadendla S."/>
            <person name="Giglio M.G."/>
            <person name="Touchman J.W."/>
            <person name="Blankenship R.E."/>
            <person name="Madigan M.T."/>
            <person name="Sattley W.M."/>
        </authorList>
    </citation>
    <scope>NUCLEOTIDE SEQUENCE [LARGE SCALE GENOMIC DNA]</scope>
    <source>
        <strain evidence="2">HH</strain>
    </source>
</reference>
<evidence type="ECO:0000313" key="2">
    <source>
        <dbReference type="Proteomes" id="UP000366051"/>
    </source>
</evidence>